<dbReference type="KEGG" id="vg:17776252"/>
<protein>
    <submittedName>
        <fullName evidence="1">RIIB protein</fullName>
    </submittedName>
</protein>
<name>V5KSH7_9CAUD</name>
<dbReference type="EMBL" id="KF550303">
    <property type="protein sequence ID" value="AGZ17476.1"/>
    <property type="molecule type" value="Genomic_DNA"/>
</dbReference>
<gene>
    <name evidence="1" type="ORF">4MG_002</name>
</gene>
<reference evidence="1 2" key="1">
    <citation type="journal article" date="2014" name="Arch. Virol.">
        <title>Complete genome sequence of enterobacteria phage 4MG, a new member of the subgroup "PVP-SE1-like phage" of the "rV5-like viruses".</title>
        <authorList>
            <person name="Kim M."/>
            <person name="Heu S."/>
            <person name="Ryu S."/>
        </authorList>
    </citation>
    <scope>NUCLEOTIDE SEQUENCE [LARGE SCALE GENOMIC DNA]</scope>
</reference>
<proteinExistence type="predicted"/>
<dbReference type="OrthoDB" id="4070at10239"/>
<sequence length="426" mass="46967">MSQLFVSRSAARKFAAENGMKVVDRGVSPAVLATGRWMVVPKDSQGASKPPEVDMSFTSEAVPAQSSMFFASRGEARDFARGKKNAKIIDHAQGPRGVNYGAVKDLGKQGKRWEVTFEVTDLHIEATVTLLPEPRKVPVTVVVEESEPKTYFDEETVEKKDPVVIMTPGNVCISMPDGTQHTINRDNEIFPDVGLLLIEGDIDGAIALIEAGKEAKAEKVVDLGPDLKLLDGILYWHGQKQETTLAKRILNDIENGTFDERYVKFMQKLMHNPSYASVQMLYDFIQHNDLEILENGDVKAYKKITNTGDGPRDTRTKKVPNYKGQIISMPRNMVEDNPSVSCSQGLHIASLEYAGGFGGNSLIEVAVNPADVVSVPYDYNQQKCRCCRYEVLTGVDKPVGAPDILVIGAAGEILEQIYLEEETKED</sequence>
<evidence type="ECO:0000313" key="2">
    <source>
        <dbReference type="Proteomes" id="UP000018620"/>
    </source>
</evidence>
<dbReference type="RefSeq" id="YP_008857218.1">
    <property type="nucleotide sequence ID" value="NC_022968.1"/>
</dbReference>
<dbReference type="Proteomes" id="UP000018620">
    <property type="component" value="Segment"/>
</dbReference>
<keyword evidence="2" id="KW-1185">Reference proteome</keyword>
<organism evidence="1 2">
    <name type="scientific">Escherichia phage 4MG</name>
    <dbReference type="NCBI Taxonomy" id="1391428"/>
    <lineage>
        <taxon>Viruses</taxon>
        <taxon>Duplodnaviria</taxon>
        <taxon>Heunggongvirae</taxon>
        <taxon>Uroviricota</taxon>
        <taxon>Caudoviricetes</taxon>
        <taxon>Vequintavirinae</taxon>
        <taxon>Seunavirus</taxon>
        <taxon>Seunavirus 4MG</taxon>
    </lineage>
</organism>
<evidence type="ECO:0000313" key="1">
    <source>
        <dbReference type="EMBL" id="AGZ17476.1"/>
    </source>
</evidence>
<accession>V5KSH7</accession>